<evidence type="ECO:0008006" key="4">
    <source>
        <dbReference type="Google" id="ProtNLM"/>
    </source>
</evidence>
<feature type="region of interest" description="Disordered" evidence="1">
    <location>
        <begin position="1"/>
        <end position="122"/>
    </location>
</feature>
<feature type="compositionally biased region" description="Basic and acidic residues" evidence="1">
    <location>
        <begin position="89"/>
        <end position="98"/>
    </location>
</feature>
<keyword evidence="3" id="KW-1185">Reference proteome</keyword>
<dbReference type="Proteomes" id="UP001153076">
    <property type="component" value="Unassembled WGS sequence"/>
</dbReference>
<evidence type="ECO:0000256" key="1">
    <source>
        <dbReference type="SAM" id="MobiDB-lite"/>
    </source>
</evidence>
<comment type="caution">
    <text evidence="2">The sequence shown here is derived from an EMBL/GenBank/DDBJ whole genome shotgun (WGS) entry which is preliminary data.</text>
</comment>
<gene>
    <name evidence="2" type="ORF">Cgig2_016576</name>
</gene>
<accession>A0A9Q1QTR7</accession>
<feature type="compositionally biased region" description="Basic residues" evidence="1">
    <location>
        <begin position="73"/>
        <end position="86"/>
    </location>
</feature>
<dbReference type="PANTHER" id="PTHR34835:SF90">
    <property type="entry name" value="AMINOTRANSFERASE-LIKE PLANT MOBILE DOMAIN-CONTAINING PROTEIN"/>
    <property type="match status" value="1"/>
</dbReference>
<name>A0A9Q1QTR7_9CARY</name>
<dbReference type="PANTHER" id="PTHR34835">
    <property type="entry name" value="OS07G0283600 PROTEIN-RELATED"/>
    <property type="match status" value="1"/>
</dbReference>
<feature type="compositionally biased region" description="Polar residues" evidence="1">
    <location>
        <begin position="1"/>
        <end position="30"/>
    </location>
</feature>
<dbReference type="AlphaFoldDB" id="A0A9Q1QTR7"/>
<organism evidence="2 3">
    <name type="scientific">Carnegiea gigantea</name>
    <dbReference type="NCBI Taxonomy" id="171969"/>
    <lineage>
        <taxon>Eukaryota</taxon>
        <taxon>Viridiplantae</taxon>
        <taxon>Streptophyta</taxon>
        <taxon>Embryophyta</taxon>
        <taxon>Tracheophyta</taxon>
        <taxon>Spermatophyta</taxon>
        <taxon>Magnoliopsida</taxon>
        <taxon>eudicotyledons</taxon>
        <taxon>Gunneridae</taxon>
        <taxon>Pentapetalae</taxon>
        <taxon>Caryophyllales</taxon>
        <taxon>Cactineae</taxon>
        <taxon>Cactaceae</taxon>
        <taxon>Cactoideae</taxon>
        <taxon>Echinocereeae</taxon>
        <taxon>Carnegiea</taxon>
    </lineage>
</organism>
<dbReference type="EMBL" id="JAKOGI010000006">
    <property type="protein sequence ID" value="KAJ8451995.1"/>
    <property type="molecule type" value="Genomic_DNA"/>
</dbReference>
<protein>
    <recommendedName>
        <fullName evidence="4">Ubiquitin-like protease family profile domain-containing protein</fullName>
    </recommendedName>
</protein>
<evidence type="ECO:0000313" key="3">
    <source>
        <dbReference type="Proteomes" id="UP001153076"/>
    </source>
</evidence>
<evidence type="ECO:0000313" key="2">
    <source>
        <dbReference type="EMBL" id="KAJ8451995.1"/>
    </source>
</evidence>
<reference evidence="2" key="1">
    <citation type="submission" date="2022-04" db="EMBL/GenBank/DDBJ databases">
        <title>Carnegiea gigantea Genome sequencing and assembly v2.</title>
        <authorList>
            <person name="Copetti D."/>
            <person name="Sanderson M.J."/>
            <person name="Burquez A."/>
            <person name="Wojciechowski M.F."/>
        </authorList>
    </citation>
    <scope>NUCLEOTIDE SEQUENCE</scope>
    <source>
        <strain evidence="2">SGP5-SGP5p</strain>
        <tissue evidence="2">Aerial part</tissue>
    </source>
</reference>
<dbReference type="OrthoDB" id="5562739at2759"/>
<proteinExistence type="predicted"/>
<sequence>MHSRNSSNAPKNTAQESSGKTITDSHQQPYEETDDTVEDTTYKMPPPRHVDESDFDDEVLVKGIKKIKEGTKSRPKKMQLRVKKYVKPQPEKKDDVQKSPKPPVKSPKSVQLVPKPAEGDTKHKKIFQSRMSPLGFVGMIANFNEVQTKAIQDMGIPPLTGHRIAGNLCKWLVDRFDPYSVTLYISADKRIEITSMDVHITLALPIDGRKVEEFYGKKPKDVKYNKVLDAWRKDWNLQDGTPKLSQMPQYISSQTDAGESFKRKFVMYMVSCFFNGSKNVHCAPYFAKNVAHVEDIALVDWCQYTIDRLCESVKERASNFDGPILFLMVSSLYHIRILCFH</sequence>
<feature type="compositionally biased region" description="Low complexity" evidence="1">
    <location>
        <begin position="106"/>
        <end position="116"/>
    </location>
</feature>